<dbReference type="PANTHER" id="PTHR15074:SF0">
    <property type="entry name" value="METHYL-CPG-BINDING DOMAIN PROTEIN 4-LIKE PROTEIN"/>
    <property type="match status" value="1"/>
</dbReference>
<evidence type="ECO:0000256" key="1">
    <source>
        <dbReference type="ARBA" id="ARBA00004123"/>
    </source>
</evidence>
<dbReference type="GO" id="GO:0005634">
    <property type="term" value="C:nucleus"/>
    <property type="evidence" value="ECO:0007669"/>
    <property type="project" value="UniProtKB-SubCell"/>
</dbReference>
<evidence type="ECO:0000256" key="2">
    <source>
        <dbReference type="ARBA" id="ARBA00023242"/>
    </source>
</evidence>
<gene>
    <name evidence="5" type="ORF">B0T17DRAFT_619164</name>
</gene>
<comment type="caution">
    <text evidence="5">The sequence shown here is derived from an EMBL/GenBank/DDBJ whole genome shotgun (WGS) entry which is preliminary data.</text>
</comment>
<dbReference type="InterPro" id="IPR003265">
    <property type="entry name" value="HhH-GPD_domain"/>
</dbReference>
<dbReference type="GO" id="GO:0006285">
    <property type="term" value="P:base-excision repair, AP site formation"/>
    <property type="evidence" value="ECO:0007669"/>
    <property type="project" value="UniProtKB-ARBA"/>
</dbReference>
<dbReference type="GO" id="GO:0003677">
    <property type="term" value="F:DNA binding"/>
    <property type="evidence" value="ECO:0007669"/>
    <property type="project" value="InterPro"/>
</dbReference>
<protein>
    <submittedName>
        <fullName evidence="5">DNA glycosylase</fullName>
    </submittedName>
</protein>
<name>A0AA40BYV3_9PEZI</name>
<reference evidence="5" key="1">
    <citation type="submission" date="2023-06" db="EMBL/GenBank/DDBJ databases">
        <title>Genome-scale phylogeny and comparative genomics of the fungal order Sordariales.</title>
        <authorList>
            <consortium name="Lawrence Berkeley National Laboratory"/>
            <person name="Hensen N."/>
            <person name="Bonometti L."/>
            <person name="Westerberg I."/>
            <person name="Brannstrom I.O."/>
            <person name="Guillou S."/>
            <person name="Cros-Aarteil S."/>
            <person name="Calhoun S."/>
            <person name="Haridas S."/>
            <person name="Kuo A."/>
            <person name="Mondo S."/>
            <person name="Pangilinan J."/>
            <person name="Riley R."/>
            <person name="LaButti K."/>
            <person name="Andreopoulos B."/>
            <person name="Lipzen A."/>
            <person name="Chen C."/>
            <person name="Yanf M."/>
            <person name="Daum C."/>
            <person name="Ng V."/>
            <person name="Clum A."/>
            <person name="Steindorff A."/>
            <person name="Ohm R."/>
            <person name="Martin F."/>
            <person name="Silar P."/>
            <person name="Natvig D."/>
            <person name="Lalanne C."/>
            <person name="Gautier V."/>
            <person name="Ament-velasquez S.L."/>
            <person name="Kruys A."/>
            <person name="Hutchinson M.I."/>
            <person name="Powell A.J."/>
            <person name="Barry K."/>
            <person name="Miller A.N."/>
            <person name="Grigoriev I.V."/>
            <person name="Debuchy R."/>
            <person name="Gladieux P."/>
            <person name="Thoren M.H."/>
            <person name="Johannesson H."/>
        </authorList>
    </citation>
    <scope>NUCLEOTIDE SEQUENCE</scope>
    <source>
        <strain evidence="5">SMH3391-2</strain>
    </source>
</reference>
<feature type="region of interest" description="Disordered" evidence="3">
    <location>
        <begin position="159"/>
        <end position="196"/>
    </location>
</feature>
<evidence type="ECO:0000313" key="6">
    <source>
        <dbReference type="Proteomes" id="UP001174934"/>
    </source>
</evidence>
<dbReference type="Proteomes" id="UP001174934">
    <property type="component" value="Unassembled WGS sequence"/>
</dbReference>
<keyword evidence="2" id="KW-0539">Nucleus</keyword>
<sequence length="327" mass="36891">MTTPSESVALALAGQMLEGFDVADEAAKDFLRSVVASGKGPLDDLKELYRLSLMRGVEEWDMLIEFPPLWADSFGLIQGEMASDPFRLLIAVTFLTQTSGRMAIPVFRCLMERFPTPEAVANADQAEIIALIRPLGLSTVRCAKMQRYAQMWLNQPPTKDRRYGVKNNPRPGDGRHVHAGQEFGPEPEAESRCGGGGELELEIDDAATDAVSEALRTGLGSAWEIGHLTQGPYALDSWRIFCRDVLLGRAEDWKGRGRHAEFQPEWMRVLPQDKELRACLRWMWMREGWEWDPLTGEREPLREEMRRAVDEGRVGYDDQGDLVILDQ</sequence>
<dbReference type="InterPro" id="IPR011257">
    <property type="entry name" value="DNA_glycosylase"/>
</dbReference>
<evidence type="ECO:0000256" key="3">
    <source>
        <dbReference type="SAM" id="MobiDB-lite"/>
    </source>
</evidence>
<dbReference type="GO" id="GO:0003824">
    <property type="term" value="F:catalytic activity"/>
    <property type="evidence" value="ECO:0007669"/>
    <property type="project" value="InterPro"/>
</dbReference>
<keyword evidence="6" id="KW-1185">Reference proteome</keyword>
<dbReference type="SUPFAM" id="SSF48150">
    <property type="entry name" value="DNA-glycosylase"/>
    <property type="match status" value="1"/>
</dbReference>
<dbReference type="Gene3D" id="1.10.340.30">
    <property type="entry name" value="Hypothetical protein, domain 2"/>
    <property type="match status" value="1"/>
</dbReference>
<accession>A0AA40BYV3</accession>
<dbReference type="Pfam" id="PF00730">
    <property type="entry name" value="HhH-GPD"/>
    <property type="match status" value="1"/>
</dbReference>
<dbReference type="AlphaFoldDB" id="A0AA40BYV3"/>
<dbReference type="PANTHER" id="PTHR15074">
    <property type="entry name" value="METHYL-CPG-BINDING PROTEIN"/>
    <property type="match status" value="1"/>
</dbReference>
<comment type="subcellular location">
    <subcellularLocation>
        <location evidence="1">Nucleus</location>
    </subcellularLocation>
</comment>
<proteinExistence type="predicted"/>
<dbReference type="InterPro" id="IPR045138">
    <property type="entry name" value="MeCP2/MBD4"/>
</dbReference>
<organism evidence="5 6">
    <name type="scientific">Bombardia bombarda</name>
    <dbReference type="NCBI Taxonomy" id="252184"/>
    <lineage>
        <taxon>Eukaryota</taxon>
        <taxon>Fungi</taxon>
        <taxon>Dikarya</taxon>
        <taxon>Ascomycota</taxon>
        <taxon>Pezizomycotina</taxon>
        <taxon>Sordariomycetes</taxon>
        <taxon>Sordariomycetidae</taxon>
        <taxon>Sordariales</taxon>
        <taxon>Lasiosphaeriaceae</taxon>
        <taxon>Bombardia</taxon>
    </lineage>
</organism>
<dbReference type="EMBL" id="JAULSR010000005">
    <property type="protein sequence ID" value="KAK0618590.1"/>
    <property type="molecule type" value="Genomic_DNA"/>
</dbReference>
<evidence type="ECO:0000313" key="5">
    <source>
        <dbReference type="EMBL" id="KAK0618590.1"/>
    </source>
</evidence>
<evidence type="ECO:0000259" key="4">
    <source>
        <dbReference type="Pfam" id="PF00730"/>
    </source>
</evidence>
<feature type="domain" description="HhH-GPD" evidence="4">
    <location>
        <begin position="95"/>
        <end position="177"/>
    </location>
</feature>